<evidence type="ECO:0000256" key="1">
    <source>
        <dbReference type="ARBA" id="ARBA00001936"/>
    </source>
</evidence>
<evidence type="ECO:0000256" key="11">
    <source>
        <dbReference type="ARBA" id="ARBA00022984"/>
    </source>
</evidence>
<comment type="subcellular location">
    <subcellularLocation>
        <location evidence="3">Cytoplasm</location>
    </subcellularLocation>
</comment>
<dbReference type="SUPFAM" id="SSF56059">
    <property type="entry name" value="Glutathione synthetase ATP-binding domain-like"/>
    <property type="match status" value="1"/>
</dbReference>
<reference evidence="16 17" key="1">
    <citation type="submission" date="2019-05" db="EMBL/GenBank/DDBJ databases">
        <authorList>
            <consortium name="Science for Life Laboratories"/>
        </authorList>
    </citation>
    <scope>NUCLEOTIDE SEQUENCE [LARGE SCALE GENOMIC DNA]</scope>
    <source>
        <strain evidence="16">Soil9</strain>
    </source>
</reference>
<comment type="catalytic activity">
    <reaction evidence="13">
        <text>2 D-alanine + ATP = D-alanyl-D-alanine + ADP + phosphate + H(+)</text>
        <dbReference type="Rhea" id="RHEA:11224"/>
        <dbReference type="ChEBI" id="CHEBI:15378"/>
        <dbReference type="ChEBI" id="CHEBI:30616"/>
        <dbReference type="ChEBI" id="CHEBI:43474"/>
        <dbReference type="ChEBI" id="CHEBI:57416"/>
        <dbReference type="ChEBI" id="CHEBI:57822"/>
        <dbReference type="ChEBI" id="CHEBI:456216"/>
        <dbReference type="EC" id="6.3.2.4"/>
    </reaction>
</comment>
<dbReference type="GO" id="GO:0005737">
    <property type="term" value="C:cytoplasm"/>
    <property type="evidence" value="ECO:0007669"/>
    <property type="project" value="UniProtKB-SubCell"/>
</dbReference>
<evidence type="ECO:0000256" key="9">
    <source>
        <dbReference type="ARBA" id="ARBA00022840"/>
    </source>
</evidence>
<dbReference type="EMBL" id="LR593886">
    <property type="protein sequence ID" value="VTR95599.1"/>
    <property type="molecule type" value="Genomic_DNA"/>
</dbReference>
<dbReference type="InterPro" id="IPR011095">
    <property type="entry name" value="Dala_Dala_lig_C"/>
</dbReference>
<dbReference type="RefSeq" id="WP_162669997.1">
    <property type="nucleotide sequence ID" value="NZ_LR593886.1"/>
</dbReference>
<keyword evidence="6" id="KW-0963">Cytoplasm</keyword>
<dbReference type="InterPro" id="IPR013815">
    <property type="entry name" value="ATP_grasp_subdomain_1"/>
</dbReference>
<protein>
    <recommendedName>
        <fullName evidence="5">D-alanine--D-alanine ligase</fullName>
        <ecNumber evidence="5">6.3.2.4</ecNumber>
    </recommendedName>
</protein>
<accession>A0A6P2D382</accession>
<keyword evidence="12" id="KW-0961">Cell wall biogenesis/degradation</keyword>
<keyword evidence="17" id="KW-1185">Reference proteome</keyword>
<dbReference type="InterPro" id="IPR016185">
    <property type="entry name" value="PreATP-grasp_dom_sf"/>
</dbReference>
<evidence type="ECO:0000256" key="7">
    <source>
        <dbReference type="ARBA" id="ARBA00022598"/>
    </source>
</evidence>
<dbReference type="AlphaFoldDB" id="A0A6P2D382"/>
<dbReference type="GO" id="GO:0071555">
    <property type="term" value="P:cell wall organization"/>
    <property type="evidence" value="ECO:0007669"/>
    <property type="project" value="UniProtKB-KW"/>
</dbReference>
<evidence type="ECO:0000256" key="14">
    <source>
        <dbReference type="PROSITE-ProRule" id="PRU00409"/>
    </source>
</evidence>
<keyword evidence="10" id="KW-0133">Cell shape</keyword>
<dbReference type="InterPro" id="IPR000291">
    <property type="entry name" value="D-Ala_lig_Van_CS"/>
</dbReference>
<keyword evidence="7 16" id="KW-0436">Ligase</keyword>
<dbReference type="KEGG" id="gms:SOIL9_21150"/>
<dbReference type="PANTHER" id="PTHR23132">
    <property type="entry name" value="D-ALANINE--D-ALANINE LIGASE"/>
    <property type="match status" value="1"/>
</dbReference>
<dbReference type="GO" id="GO:0005524">
    <property type="term" value="F:ATP binding"/>
    <property type="evidence" value="ECO:0007669"/>
    <property type="project" value="UniProtKB-UniRule"/>
</dbReference>
<dbReference type="Gene3D" id="3.30.470.20">
    <property type="entry name" value="ATP-grasp fold, B domain"/>
    <property type="match status" value="1"/>
</dbReference>
<proteinExistence type="inferred from homology"/>
<evidence type="ECO:0000256" key="10">
    <source>
        <dbReference type="ARBA" id="ARBA00022960"/>
    </source>
</evidence>
<evidence type="ECO:0000256" key="5">
    <source>
        <dbReference type="ARBA" id="ARBA00012216"/>
    </source>
</evidence>
<evidence type="ECO:0000256" key="8">
    <source>
        <dbReference type="ARBA" id="ARBA00022741"/>
    </source>
</evidence>
<dbReference type="Proteomes" id="UP000464178">
    <property type="component" value="Chromosome"/>
</dbReference>
<comment type="similarity">
    <text evidence="4">Belongs to the D-alanine--D-alanine ligase family.</text>
</comment>
<dbReference type="InterPro" id="IPR011761">
    <property type="entry name" value="ATP-grasp"/>
</dbReference>
<evidence type="ECO:0000256" key="6">
    <source>
        <dbReference type="ARBA" id="ARBA00022490"/>
    </source>
</evidence>
<dbReference type="PROSITE" id="PS00844">
    <property type="entry name" value="DALA_DALA_LIGASE_2"/>
    <property type="match status" value="1"/>
</dbReference>
<dbReference type="GO" id="GO:0009252">
    <property type="term" value="P:peptidoglycan biosynthetic process"/>
    <property type="evidence" value="ECO:0007669"/>
    <property type="project" value="UniProtKB-KW"/>
</dbReference>
<gene>
    <name evidence="16" type="ORF">SOIL9_21150</name>
</gene>
<dbReference type="GO" id="GO:0008360">
    <property type="term" value="P:regulation of cell shape"/>
    <property type="evidence" value="ECO:0007669"/>
    <property type="project" value="UniProtKB-KW"/>
</dbReference>
<dbReference type="GO" id="GO:0046872">
    <property type="term" value="F:metal ion binding"/>
    <property type="evidence" value="ECO:0007669"/>
    <property type="project" value="InterPro"/>
</dbReference>
<evidence type="ECO:0000313" key="17">
    <source>
        <dbReference type="Proteomes" id="UP000464178"/>
    </source>
</evidence>
<feature type="domain" description="ATP-grasp" evidence="15">
    <location>
        <begin position="114"/>
        <end position="331"/>
    </location>
</feature>
<evidence type="ECO:0000256" key="3">
    <source>
        <dbReference type="ARBA" id="ARBA00004496"/>
    </source>
</evidence>
<dbReference type="GO" id="GO:0008716">
    <property type="term" value="F:D-alanine-D-alanine ligase activity"/>
    <property type="evidence" value="ECO:0007669"/>
    <property type="project" value="UniProtKB-EC"/>
</dbReference>
<dbReference type="PROSITE" id="PS50975">
    <property type="entry name" value="ATP_GRASP"/>
    <property type="match status" value="1"/>
</dbReference>
<evidence type="ECO:0000313" key="16">
    <source>
        <dbReference type="EMBL" id="VTR95599.1"/>
    </source>
</evidence>
<keyword evidence="11" id="KW-0573">Peptidoglycan synthesis</keyword>
<evidence type="ECO:0000256" key="4">
    <source>
        <dbReference type="ARBA" id="ARBA00010871"/>
    </source>
</evidence>
<evidence type="ECO:0000256" key="13">
    <source>
        <dbReference type="ARBA" id="ARBA00047614"/>
    </source>
</evidence>
<evidence type="ECO:0000259" key="15">
    <source>
        <dbReference type="PROSITE" id="PS50975"/>
    </source>
</evidence>
<evidence type="ECO:0000256" key="2">
    <source>
        <dbReference type="ARBA" id="ARBA00001946"/>
    </source>
</evidence>
<comment type="cofactor">
    <cofactor evidence="1">
        <name>Mn(2+)</name>
        <dbReference type="ChEBI" id="CHEBI:29035"/>
    </cofactor>
</comment>
<dbReference type="Gene3D" id="3.30.1490.20">
    <property type="entry name" value="ATP-grasp fold, A domain"/>
    <property type="match status" value="1"/>
</dbReference>
<organism evidence="16 17">
    <name type="scientific">Gemmata massiliana</name>
    <dbReference type="NCBI Taxonomy" id="1210884"/>
    <lineage>
        <taxon>Bacteria</taxon>
        <taxon>Pseudomonadati</taxon>
        <taxon>Planctomycetota</taxon>
        <taxon>Planctomycetia</taxon>
        <taxon>Gemmatales</taxon>
        <taxon>Gemmataceae</taxon>
        <taxon>Gemmata</taxon>
    </lineage>
</organism>
<evidence type="ECO:0000256" key="12">
    <source>
        <dbReference type="ARBA" id="ARBA00023316"/>
    </source>
</evidence>
<dbReference type="PANTHER" id="PTHR23132:SF23">
    <property type="entry name" value="D-ALANINE--D-ALANINE LIGASE B"/>
    <property type="match status" value="1"/>
</dbReference>
<comment type="cofactor">
    <cofactor evidence="2">
        <name>Mg(2+)</name>
        <dbReference type="ChEBI" id="CHEBI:18420"/>
    </cofactor>
</comment>
<name>A0A6P2D382_9BACT</name>
<dbReference type="SUPFAM" id="SSF52440">
    <property type="entry name" value="PreATP-grasp domain"/>
    <property type="match status" value="1"/>
</dbReference>
<dbReference type="EC" id="6.3.2.4" evidence="5"/>
<dbReference type="Pfam" id="PF07478">
    <property type="entry name" value="Dala_Dala_lig_C"/>
    <property type="match status" value="1"/>
</dbReference>
<sequence>MRIGIACTLKPDGPLPTGAPDDLHEEFDSPVTVKAIGDVFRALGHTVVELGDGRPFLEAVLKNPPDLVFNFAEGSGVSRSRESRVPAVCEMLGIPYTGSDPLALAVALDKDMTRRVAESLGVTVPKGITLAPIPGEYDGDFAEFPPILEEAGLSLPVIAKPTCEGSSKGIRNRCLIKTAAEFGPTVVSLWKDYQQPVLVEEFIAGDEVTIGLVGSDPPQSIGIMHVIPKTANADFVYSLEVKRNWHDAVDYVAPARLPPDVTRTIEADAMAVYAGLGCRDIARLDFRVRAGVPYFLEVNPLPGLNPESSDLCYLAYRMGLTYPELIGMILDAAVTRYGLR</sequence>
<keyword evidence="9 14" id="KW-0067">ATP-binding</keyword>
<keyword evidence="8 14" id="KW-0547">Nucleotide-binding</keyword>